<dbReference type="PANTHER" id="PTHR11705:SF91">
    <property type="entry name" value="FI01817P-RELATED"/>
    <property type="match status" value="1"/>
</dbReference>
<dbReference type="Gene3D" id="3.30.70.340">
    <property type="entry name" value="Metallocarboxypeptidase-like"/>
    <property type="match status" value="1"/>
</dbReference>
<dbReference type="EnsemblMetazoa" id="XM_030975060">
    <property type="protein sequence ID" value="XP_030830920"/>
    <property type="gene ID" value="LOC100893878"/>
</dbReference>
<dbReference type="Proteomes" id="UP000007110">
    <property type="component" value="Unassembled WGS sequence"/>
</dbReference>
<comment type="subcellular location">
    <subcellularLocation>
        <location evidence="2">Secreted</location>
    </subcellularLocation>
</comment>
<dbReference type="FunCoup" id="A0A7M7N486">
    <property type="interactions" value="800"/>
</dbReference>
<keyword evidence="10" id="KW-0862">Zinc</keyword>
<evidence type="ECO:0000259" key="16">
    <source>
        <dbReference type="PROSITE" id="PS52035"/>
    </source>
</evidence>
<dbReference type="PRINTS" id="PR00765">
    <property type="entry name" value="CRBOXYPTASEA"/>
</dbReference>
<dbReference type="CDD" id="cd03860">
    <property type="entry name" value="M14_CP_A-B_like"/>
    <property type="match status" value="1"/>
</dbReference>
<proteinExistence type="inferred from homology"/>
<dbReference type="RefSeq" id="XP_030830920.1">
    <property type="nucleotide sequence ID" value="XM_030975060.1"/>
</dbReference>
<dbReference type="Gene3D" id="3.40.630.10">
    <property type="entry name" value="Zn peptidases"/>
    <property type="match status" value="1"/>
</dbReference>
<comment type="cofactor">
    <cofactor evidence="1">
        <name>Zn(2+)</name>
        <dbReference type="ChEBI" id="CHEBI:29105"/>
    </cofactor>
</comment>
<sequence length="406" mass="45868">MMRFLVFTALLATALAVNYDGYKVFRVTPKDRLQLEKLVVLKSVLGNYVNFWKEPADVDRPVDMLVSPEYQDLVLGLVNGRDLDVEVTVDDLQTDIDEERAGTTATFSYTQFNTLDLIEGWMNDLAAQYSSIVSVVTVGSSYEGRDIKALKIGTNQFSNSKRSVWYEGGIHAREWISPATMIYMTKLLLDGYDSNDQDATTMIEELHTYILPVYNVDGYEFTWTSDRMWRKTRSPNSASTCVGTDPNRNWDYEWVAKVSKCSESYPGTHPWSEIEVETVTDYITNLNSVEAFIDFHAYGEMWMTPWGYTESLPTDYTVQKSVSDSAVSAMGNRSYKTGSIANVIYQAYGSSVDWTYGALGIVHSYAVELRGTSFVISPTQIDDSGIETYEALKYVSLYAIQNPSRK</sequence>
<dbReference type="PANTHER" id="PTHR11705">
    <property type="entry name" value="PROTEASE FAMILY M14 CARBOXYPEPTIDASE A,B"/>
    <property type="match status" value="1"/>
</dbReference>
<evidence type="ECO:0000256" key="13">
    <source>
        <dbReference type="ARBA" id="ARBA00057299"/>
    </source>
</evidence>
<dbReference type="PROSITE" id="PS52035">
    <property type="entry name" value="PEPTIDASE_M14"/>
    <property type="match status" value="1"/>
</dbReference>
<evidence type="ECO:0000256" key="1">
    <source>
        <dbReference type="ARBA" id="ARBA00001947"/>
    </source>
</evidence>
<organism evidence="17 18">
    <name type="scientific">Strongylocentrotus purpuratus</name>
    <name type="common">Purple sea urchin</name>
    <dbReference type="NCBI Taxonomy" id="7668"/>
    <lineage>
        <taxon>Eukaryota</taxon>
        <taxon>Metazoa</taxon>
        <taxon>Echinodermata</taxon>
        <taxon>Eleutherozoa</taxon>
        <taxon>Echinozoa</taxon>
        <taxon>Echinoidea</taxon>
        <taxon>Euechinoidea</taxon>
        <taxon>Echinacea</taxon>
        <taxon>Camarodonta</taxon>
        <taxon>Echinidea</taxon>
        <taxon>Strongylocentrotidae</taxon>
        <taxon>Strongylocentrotus</taxon>
    </lineage>
</organism>
<evidence type="ECO:0000256" key="10">
    <source>
        <dbReference type="ARBA" id="ARBA00022833"/>
    </source>
</evidence>
<keyword evidence="12" id="KW-1015">Disulfide bond</keyword>
<keyword evidence="11" id="KW-0482">Metalloprotease</keyword>
<evidence type="ECO:0000313" key="17">
    <source>
        <dbReference type="EnsemblMetazoa" id="XP_030830920"/>
    </source>
</evidence>
<dbReference type="InterPro" id="IPR003146">
    <property type="entry name" value="M14A_act_pep"/>
</dbReference>
<evidence type="ECO:0000256" key="7">
    <source>
        <dbReference type="ARBA" id="ARBA00022723"/>
    </source>
</evidence>
<evidence type="ECO:0000256" key="4">
    <source>
        <dbReference type="ARBA" id="ARBA00022525"/>
    </source>
</evidence>
<keyword evidence="18" id="KW-1185">Reference proteome</keyword>
<dbReference type="GO" id="GO:0004181">
    <property type="term" value="F:metallocarboxypeptidase activity"/>
    <property type="evidence" value="ECO:0000318"/>
    <property type="project" value="GO_Central"/>
</dbReference>
<feature type="signal peptide" evidence="15">
    <location>
        <begin position="1"/>
        <end position="16"/>
    </location>
</feature>
<feature type="active site" description="Proton donor/acceptor" evidence="14">
    <location>
        <position position="368"/>
    </location>
</feature>
<dbReference type="InterPro" id="IPR000834">
    <property type="entry name" value="Peptidase_M14"/>
</dbReference>
<dbReference type="OMA" id="AYGEMWM"/>
<dbReference type="Pfam" id="PF00246">
    <property type="entry name" value="Peptidase_M14"/>
    <property type="match status" value="1"/>
</dbReference>
<evidence type="ECO:0000256" key="14">
    <source>
        <dbReference type="PROSITE-ProRule" id="PRU01379"/>
    </source>
</evidence>
<name>A0A7M7N486_STRPU</name>
<evidence type="ECO:0000256" key="6">
    <source>
        <dbReference type="ARBA" id="ARBA00022670"/>
    </source>
</evidence>
<comment type="similarity">
    <text evidence="3 14">Belongs to the peptidase M14 family.</text>
</comment>
<dbReference type="GO" id="GO:0005615">
    <property type="term" value="C:extracellular space"/>
    <property type="evidence" value="ECO:0000318"/>
    <property type="project" value="GO_Central"/>
</dbReference>
<evidence type="ECO:0000256" key="11">
    <source>
        <dbReference type="ARBA" id="ARBA00023049"/>
    </source>
</evidence>
<evidence type="ECO:0000313" key="18">
    <source>
        <dbReference type="Proteomes" id="UP000007110"/>
    </source>
</evidence>
<dbReference type="InParanoid" id="A0A7M7N486"/>
<keyword evidence="9" id="KW-0378">Hydrolase</keyword>
<feature type="chain" id="PRO_5029787949" description="Peptidase M14 domain-containing protein" evidence="15">
    <location>
        <begin position="17"/>
        <end position="406"/>
    </location>
</feature>
<dbReference type="Pfam" id="PF02244">
    <property type="entry name" value="Propep_M14"/>
    <property type="match status" value="1"/>
</dbReference>
<dbReference type="SMART" id="SM00631">
    <property type="entry name" value="Zn_pept"/>
    <property type="match status" value="1"/>
</dbReference>
<evidence type="ECO:0000256" key="3">
    <source>
        <dbReference type="ARBA" id="ARBA00005988"/>
    </source>
</evidence>
<dbReference type="GO" id="GO:0006508">
    <property type="term" value="P:proteolysis"/>
    <property type="evidence" value="ECO:0000318"/>
    <property type="project" value="GO_Central"/>
</dbReference>
<accession>A0A7M7N486</accession>
<dbReference type="OrthoDB" id="3626597at2759"/>
<dbReference type="SUPFAM" id="SSF53187">
    <property type="entry name" value="Zn-dependent exopeptidases"/>
    <property type="match status" value="1"/>
</dbReference>
<evidence type="ECO:0000256" key="12">
    <source>
        <dbReference type="ARBA" id="ARBA00023157"/>
    </source>
</evidence>
<dbReference type="FunFam" id="3.30.70.340:FF:000025">
    <property type="match status" value="1"/>
</dbReference>
<reference evidence="17" key="2">
    <citation type="submission" date="2021-01" db="UniProtKB">
        <authorList>
            <consortium name="EnsemblMetazoa"/>
        </authorList>
    </citation>
    <scope>IDENTIFICATION</scope>
</reference>
<dbReference type="FunFam" id="3.40.630.10:FF:000040">
    <property type="entry name" value="zinc carboxypeptidase"/>
    <property type="match status" value="1"/>
</dbReference>
<protein>
    <recommendedName>
        <fullName evidence="16">Peptidase M14 domain-containing protein</fullName>
    </recommendedName>
</protein>
<evidence type="ECO:0000256" key="8">
    <source>
        <dbReference type="ARBA" id="ARBA00022729"/>
    </source>
</evidence>
<dbReference type="GeneID" id="100893878"/>
<feature type="domain" description="Peptidase M14" evidence="16">
    <location>
        <begin position="111"/>
        <end position="399"/>
    </location>
</feature>
<dbReference type="SUPFAM" id="SSF54897">
    <property type="entry name" value="Protease propeptides/inhibitors"/>
    <property type="match status" value="1"/>
</dbReference>
<keyword evidence="6" id="KW-0645">Protease</keyword>
<dbReference type="GO" id="GO:0008270">
    <property type="term" value="F:zinc ion binding"/>
    <property type="evidence" value="ECO:0007669"/>
    <property type="project" value="InterPro"/>
</dbReference>
<keyword evidence="8 15" id="KW-0732">Signal</keyword>
<evidence type="ECO:0000256" key="15">
    <source>
        <dbReference type="SAM" id="SignalP"/>
    </source>
</evidence>
<keyword evidence="5" id="KW-0121">Carboxypeptidase</keyword>
<evidence type="ECO:0000256" key="5">
    <source>
        <dbReference type="ARBA" id="ARBA00022645"/>
    </source>
</evidence>
<keyword evidence="7" id="KW-0479">Metal-binding</keyword>
<keyword evidence="4" id="KW-0964">Secreted</keyword>
<dbReference type="AlphaFoldDB" id="A0A7M7N486"/>
<dbReference type="KEGG" id="spu:100893878"/>
<dbReference type="InterPro" id="IPR036990">
    <property type="entry name" value="M14A-like_propep"/>
</dbReference>
<evidence type="ECO:0000256" key="9">
    <source>
        <dbReference type="ARBA" id="ARBA00022801"/>
    </source>
</evidence>
<comment type="function">
    <text evidence="13">Involved in the digestion of the blood meal.</text>
</comment>
<evidence type="ECO:0000256" key="2">
    <source>
        <dbReference type="ARBA" id="ARBA00004613"/>
    </source>
</evidence>
<reference evidence="18" key="1">
    <citation type="submission" date="2015-02" db="EMBL/GenBank/DDBJ databases">
        <title>Genome sequencing for Strongylocentrotus purpuratus.</title>
        <authorList>
            <person name="Murali S."/>
            <person name="Liu Y."/>
            <person name="Vee V."/>
            <person name="English A."/>
            <person name="Wang M."/>
            <person name="Skinner E."/>
            <person name="Han Y."/>
            <person name="Muzny D.M."/>
            <person name="Worley K.C."/>
            <person name="Gibbs R.A."/>
        </authorList>
    </citation>
    <scope>NUCLEOTIDE SEQUENCE</scope>
</reference>